<dbReference type="PANTHER" id="PTHR35337">
    <property type="entry name" value="SLR1478 PROTEIN"/>
    <property type="match status" value="1"/>
</dbReference>
<feature type="transmembrane region" description="Helical" evidence="1">
    <location>
        <begin position="99"/>
        <end position="119"/>
    </location>
</feature>
<dbReference type="Proteomes" id="UP000295382">
    <property type="component" value="Unassembled WGS sequence"/>
</dbReference>
<reference evidence="2 3" key="1">
    <citation type="submission" date="2019-03" db="EMBL/GenBank/DDBJ databases">
        <title>Genomic Encyclopedia of Type Strains, Phase IV (KMG-IV): sequencing the most valuable type-strain genomes for metagenomic binning, comparative biology and taxonomic classification.</title>
        <authorList>
            <person name="Goeker M."/>
        </authorList>
    </citation>
    <scope>NUCLEOTIDE SEQUENCE [LARGE SCALE GENOMIC DNA]</scope>
    <source>
        <strain evidence="2 3">DSM 7445</strain>
    </source>
</reference>
<keyword evidence="1" id="KW-0472">Membrane</keyword>
<gene>
    <name evidence="2" type="ORF">EDC30_104194</name>
</gene>
<sequence>MKQKQFEAEHADLWNEITAILQNKTHEAAPQLPALYRRLCQCLALAGQRGYSPLLTGYLQRLVSDCHRHLYGAAAERPQTLRDWLLQEMPRQVRREWRLLLLALVGFWGVALALGWLVWVKPHWAYAFMSPQQLQDFQAMYQPGKMNLGRGGSESDVMMFGFYIWNNVSIGFRTFAAGLFGGIPALLSIVFNGMHLGVVASWLGKDPATRETFSAFVITHASFEVTGLLLSGLAGMRLGLSLIAPGRLTRRHALLSAARAMFPVIVGAAMLTVLAAFVEAFWSASGNISVEVKYVVGTICWIAVIAFFSLAGRAGR</sequence>
<feature type="transmembrane region" description="Helical" evidence="1">
    <location>
        <begin position="294"/>
        <end position="312"/>
    </location>
</feature>
<dbReference type="EMBL" id="SLZQ01000004">
    <property type="protein sequence ID" value="TCS37391.1"/>
    <property type="molecule type" value="Genomic_DNA"/>
</dbReference>
<dbReference type="Pfam" id="PF01944">
    <property type="entry name" value="SpoIIM"/>
    <property type="match status" value="1"/>
</dbReference>
<name>A0A4R3HYK3_PAULE</name>
<protein>
    <submittedName>
        <fullName evidence="2">Putative membrane protein SpoIIM required for sporulation</fullName>
    </submittedName>
</protein>
<dbReference type="OrthoDB" id="9792847at2"/>
<evidence type="ECO:0000313" key="2">
    <source>
        <dbReference type="EMBL" id="TCS37391.1"/>
    </source>
</evidence>
<evidence type="ECO:0000313" key="3">
    <source>
        <dbReference type="Proteomes" id="UP000295382"/>
    </source>
</evidence>
<proteinExistence type="predicted"/>
<evidence type="ECO:0000256" key="1">
    <source>
        <dbReference type="SAM" id="Phobius"/>
    </source>
</evidence>
<accession>A0A4R3HYK3</accession>
<dbReference type="InterPro" id="IPR002798">
    <property type="entry name" value="SpoIIM-like"/>
</dbReference>
<comment type="caution">
    <text evidence="2">The sequence shown here is derived from an EMBL/GenBank/DDBJ whole genome shotgun (WGS) entry which is preliminary data.</text>
</comment>
<organism evidence="2 3">
    <name type="scientific">Paucimonas lemoignei</name>
    <name type="common">Pseudomonas lemoignei</name>
    <dbReference type="NCBI Taxonomy" id="29443"/>
    <lineage>
        <taxon>Bacteria</taxon>
        <taxon>Pseudomonadati</taxon>
        <taxon>Pseudomonadota</taxon>
        <taxon>Betaproteobacteria</taxon>
        <taxon>Burkholderiales</taxon>
        <taxon>Burkholderiaceae</taxon>
        <taxon>Paucimonas</taxon>
    </lineage>
</organism>
<dbReference type="PANTHER" id="PTHR35337:SF1">
    <property type="entry name" value="SLR1478 PROTEIN"/>
    <property type="match status" value="1"/>
</dbReference>
<dbReference type="RefSeq" id="WP_132258335.1">
    <property type="nucleotide sequence ID" value="NZ_SLZQ01000004.1"/>
</dbReference>
<keyword evidence="1" id="KW-0812">Transmembrane</keyword>
<keyword evidence="3" id="KW-1185">Reference proteome</keyword>
<keyword evidence="1" id="KW-1133">Transmembrane helix</keyword>
<feature type="transmembrane region" description="Helical" evidence="1">
    <location>
        <begin position="260"/>
        <end position="282"/>
    </location>
</feature>
<dbReference type="AlphaFoldDB" id="A0A4R3HYK3"/>